<keyword evidence="7" id="KW-0418">Kinase</keyword>
<dbReference type="GO" id="GO:0000155">
    <property type="term" value="F:phosphorelay sensor kinase activity"/>
    <property type="evidence" value="ECO:0007669"/>
    <property type="project" value="InterPro"/>
</dbReference>
<dbReference type="GO" id="GO:0005886">
    <property type="term" value="C:plasma membrane"/>
    <property type="evidence" value="ECO:0007669"/>
    <property type="project" value="TreeGrafter"/>
</dbReference>
<dbReference type="CDD" id="cd16922">
    <property type="entry name" value="HATPase_EvgS-ArcB-TorS-like"/>
    <property type="match status" value="1"/>
</dbReference>
<dbReference type="InterPro" id="IPR004358">
    <property type="entry name" value="Sig_transdc_His_kin-like_C"/>
</dbReference>
<evidence type="ECO:0000256" key="6">
    <source>
        <dbReference type="ARBA" id="ARBA00022692"/>
    </source>
</evidence>
<keyword evidence="4" id="KW-0597">Phosphoprotein</keyword>
<dbReference type="PROSITE" id="PS50839">
    <property type="entry name" value="CHASE"/>
    <property type="match status" value="1"/>
</dbReference>
<keyword evidence="9" id="KW-0472">Membrane</keyword>
<dbReference type="Pfam" id="PF03924">
    <property type="entry name" value="CHASE"/>
    <property type="match status" value="1"/>
</dbReference>
<comment type="caution">
    <text evidence="12">The sequence shown here is derived from an EMBL/GenBank/DDBJ whole genome shotgun (WGS) entry which is preliminary data.</text>
</comment>
<organism evidence="12">
    <name type="scientific">marine sediment metagenome</name>
    <dbReference type="NCBI Taxonomy" id="412755"/>
    <lineage>
        <taxon>unclassified sequences</taxon>
        <taxon>metagenomes</taxon>
        <taxon>ecological metagenomes</taxon>
    </lineage>
</organism>
<dbReference type="InterPro" id="IPR003594">
    <property type="entry name" value="HATPase_dom"/>
</dbReference>
<dbReference type="Pfam" id="PF02518">
    <property type="entry name" value="HATPase_c"/>
    <property type="match status" value="1"/>
</dbReference>
<evidence type="ECO:0000256" key="9">
    <source>
        <dbReference type="ARBA" id="ARBA00023136"/>
    </source>
</evidence>
<evidence type="ECO:0000256" key="1">
    <source>
        <dbReference type="ARBA" id="ARBA00000085"/>
    </source>
</evidence>
<dbReference type="SMART" id="SM00388">
    <property type="entry name" value="HisKA"/>
    <property type="match status" value="1"/>
</dbReference>
<dbReference type="AlphaFoldDB" id="A0A0F9MV48"/>
<evidence type="ECO:0000259" key="10">
    <source>
        <dbReference type="PROSITE" id="PS50109"/>
    </source>
</evidence>
<dbReference type="Gene3D" id="1.10.287.130">
    <property type="match status" value="1"/>
</dbReference>
<feature type="domain" description="Histidine kinase" evidence="10">
    <location>
        <begin position="431"/>
        <end position="672"/>
    </location>
</feature>
<sequence>MWSLFLCATVLILLTAYRLDRLSYANFIQQVRTDTYLELLVVKENFQSVVHEQSLALRELATFLGENPGIAQGEFSYRAQKVRGADDSIINIAVAPDLVISMVYPVEGNEGALGLNYRENQEQLPGVLRALETGRNVLVGPVNLAQGGVGLIMRAPLYYSEYQGPAAGRDAVARPRSQGIVSVVLDYQKFLDQTGISQAATKYDLLIDAADPVGADGLVSLFGDPAVKDQDPVKLDFDFAFENWHLLATPKGGWPDRSTSQWEERLVMAIVASSLLALLGYILWLAETRKSARMLLSDGIEALNDGFVMFDKDDRLILSNAKYKELYNLPSELLRPGTPFKDIVKAGFKGGKLSSGNMGEEEWIAKRVHARRVGGALQEEHHLADGKVIKVSDQLMQNGHSVGLRVDMTEFSKAKAAAEAASEAKSDFMGLLSHELRTPLTVILGVARLSTNARLLAPSKELLAALETNDVDPEELKVIANRMFDQLSGMMDRMIQSGEHLLHLINEMLDIAKIEAGSLTIIPSLCDISQIVDPVVQQLTTLSHAKGLEFHVSADQGSVYVDKVRTRQILFNLVGNAIKFTEAGRVNLSVKVHENTAVFEVCDTGDGIPAEEYETIFDAFYQIDSTATRRAGGTGMGLAISRSLAELQGGNLTVASTMGQGSCFSLTLPTTAPSEPDKDIDA</sequence>
<dbReference type="InterPro" id="IPR042240">
    <property type="entry name" value="CHASE_sf"/>
</dbReference>
<dbReference type="PANTHER" id="PTHR43047:SF72">
    <property type="entry name" value="OSMOSENSING HISTIDINE PROTEIN KINASE SLN1"/>
    <property type="match status" value="1"/>
</dbReference>
<evidence type="ECO:0000256" key="4">
    <source>
        <dbReference type="ARBA" id="ARBA00022553"/>
    </source>
</evidence>
<dbReference type="InterPro" id="IPR003661">
    <property type="entry name" value="HisK_dim/P_dom"/>
</dbReference>
<name>A0A0F9MV48_9ZZZZ</name>
<dbReference type="SUPFAM" id="SSF47384">
    <property type="entry name" value="Homodimeric domain of signal transducing histidine kinase"/>
    <property type="match status" value="1"/>
</dbReference>
<dbReference type="Gene3D" id="3.30.565.10">
    <property type="entry name" value="Histidine kinase-like ATPase, C-terminal domain"/>
    <property type="match status" value="1"/>
</dbReference>
<keyword evidence="6" id="KW-0812">Transmembrane</keyword>
<dbReference type="Pfam" id="PF12860">
    <property type="entry name" value="PAS_7"/>
    <property type="match status" value="1"/>
</dbReference>
<gene>
    <name evidence="12" type="ORF">LCGC14_1044590</name>
</gene>
<keyword evidence="8" id="KW-1133">Transmembrane helix</keyword>
<comment type="subcellular location">
    <subcellularLocation>
        <location evidence="2">Membrane</location>
    </subcellularLocation>
</comment>
<dbReference type="Pfam" id="PF00512">
    <property type="entry name" value="HisKA"/>
    <property type="match status" value="1"/>
</dbReference>
<dbReference type="GO" id="GO:0009927">
    <property type="term" value="F:histidine phosphotransfer kinase activity"/>
    <property type="evidence" value="ECO:0007669"/>
    <property type="project" value="TreeGrafter"/>
</dbReference>
<keyword evidence="5" id="KW-0808">Transferase</keyword>
<evidence type="ECO:0000256" key="8">
    <source>
        <dbReference type="ARBA" id="ARBA00022989"/>
    </source>
</evidence>
<dbReference type="InterPro" id="IPR005467">
    <property type="entry name" value="His_kinase_dom"/>
</dbReference>
<comment type="catalytic activity">
    <reaction evidence="1">
        <text>ATP + protein L-histidine = ADP + protein N-phospho-L-histidine.</text>
        <dbReference type="EC" id="2.7.13.3"/>
    </reaction>
</comment>
<dbReference type="PROSITE" id="PS50109">
    <property type="entry name" value="HIS_KIN"/>
    <property type="match status" value="1"/>
</dbReference>
<feature type="domain" description="CHASE" evidence="11">
    <location>
        <begin position="96"/>
        <end position="198"/>
    </location>
</feature>
<dbReference type="PANTHER" id="PTHR43047">
    <property type="entry name" value="TWO-COMPONENT HISTIDINE PROTEIN KINASE"/>
    <property type="match status" value="1"/>
</dbReference>
<evidence type="ECO:0000256" key="7">
    <source>
        <dbReference type="ARBA" id="ARBA00022777"/>
    </source>
</evidence>
<dbReference type="PRINTS" id="PR00344">
    <property type="entry name" value="BCTRLSENSOR"/>
</dbReference>
<dbReference type="EMBL" id="LAZR01004324">
    <property type="protein sequence ID" value="KKN09639.1"/>
    <property type="molecule type" value="Genomic_DNA"/>
</dbReference>
<dbReference type="FunFam" id="3.30.565.10:FF:000010">
    <property type="entry name" value="Sensor histidine kinase RcsC"/>
    <property type="match status" value="1"/>
</dbReference>
<proteinExistence type="predicted"/>
<dbReference type="CDD" id="cd00082">
    <property type="entry name" value="HisKA"/>
    <property type="match status" value="1"/>
</dbReference>
<dbReference type="Gene3D" id="3.30.450.350">
    <property type="entry name" value="CHASE domain"/>
    <property type="match status" value="1"/>
</dbReference>
<dbReference type="SMART" id="SM00387">
    <property type="entry name" value="HATPase_c"/>
    <property type="match status" value="1"/>
</dbReference>
<evidence type="ECO:0000256" key="2">
    <source>
        <dbReference type="ARBA" id="ARBA00004370"/>
    </source>
</evidence>
<evidence type="ECO:0000313" key="12">
    <source>
        <dbReference type="EMBL" id="KKN09639.1"/>
    </source>
</evidence>
<protein>
    <recommendedName>
        <fullName evidence="3">histidine kinase</fullName>
        <ecNumber evidence="3">2.7.13.3</ecNumber>
    </recommendedName>
</protein>
<reference evidence="12" key="1">
    <citation type="journal article" date="2015" name="Nature">
        <title>Complex archaea that bridge the gap between prokaryotes and eukaryotes.</title>
        <authorList>
            <person name="Spang A."/>
            <person name="Saw J.H."/>
            <person name="Jorgensen S.L."/>
            <person name="Zaremba-Niedzwiedzka K."/>
            <person name="Martijn J."/>
            <person name="Lind A.E."/>
            <person name="van Eijk R."/>
            <person name="Schleper C."/>
            <person name="Guy L."/>
            <person name="Ettema T.J."/>
        </authorList>
    </citation>
    <scope>NUCLEOTIDE SEQUENCE</scope>
</reference>
<dbReference type="SMART" id="SM01079">
    <property type="entry name" value="CHASE"/>
    <property type="match status" value="1"/>
</dbReference>
<evidence type="ECO:0000259" key="11">
    <source>
        <dbReference type="PROSITE" id="PS50839"/>
    </source>
</evidence>
<accession>A0A0F9MV48</accession>
<evidence type="ECO:0000256" key="5">
    <source>
        <dbReference type="ARBA" id="ARBA00022679"/>
    </source>
</evidence>
<dbReference type="InterPro" id="IPR036890">
    <property type="entry name" value="HATPase_C_sf"/>
</dbReference>
<dbReference type="InterPro" id="IPR036097">
    <property type="entry name" value="HisK_dim/P_sf"/>
</dbReference>
<evidence type="ECO:0000256" key="3">
    <source>
        <dbReference type="ARBA" id="ARBA00012438"/>
    </source>
</evidence>
<dbReference type="EC" id="2.7.13.3" evidence="3"/>
<dbReference type="SUPFAM" id="SSF55874">
    <property type="entry name" value="ATPase domain of HSP90 chaperone/DNA topoisomerase II/histidine kinase"/>
    <property type="match status" value="1"/>
</dbReference>
<dbReference type="InterPro" id="IPR006189">
    <property type="entry name" value="CHASE_dom"/>
</dbReference>